<sequence length="80" mass="9125">MTLTLDIIPIDPEEERENTIVVITSIQTQSINSHMEDFFPEVITDAEEATDYTISQTDPQIYHINNTSIQTMNNIIQISV</sequence>
<accession>A0A1W6DBL4</accession>
<reference evidence="1" key="1">
    <citation type="journal article" date="2018" name="BMC Genomics">
        <title>Comparative genomic, transcriptomic, and proteomic reannotation of human herpesvirus 6.</title>
        <authorList>
            <person name="Greninger A.L."/>
            <person name="Knudsen G.M."/>
            <person name="Roychoudhury P."/>
            <person name="Hanson D.J."/>
            <person name="Sedlak R.H."/>
            <person name="Xie H."/>
            <person name="Guan J."/>
            <person name="Nguyen T."/>
            <person name="Peddu V."/>
            <person name="Boeckh M."/>
            <person name="Huang M.L."/>
            <person name="Cook L."/>
            <person name="Depledge D.P."/>
            <person name="Zerr D.M."/>
            <person name="Koelle D.M."/>
            <person name="Gantt S."/>
            <person name="Yoshikawa T."/>
            <person name="Caserta M."/>
            <person name="Hill J.A."/>
            <person name="Jerome K.R."/>
        </authorList>
    </citation>
    <scope>NUCLEOTIDE SEQUENCE</scope>
    <source>
        <strain evidence="1">Japan-b5</strain>
    </source>
</reference>
<proteinExistence type="predicted"/>
<dbReference type="EMBL" id="KY274500">
    <property type="protein sequence ID" value="ARK00353.1"/>
    <property type="molecule type" value="Genomic_DNA"/>
</dbReference>
<name>A0A1W6DBL4_9BETA</name>
<organism evidence="1">
    <name type="scientific">Human betaherpesvirus 6</name>
    <dbReference type="NCBI Taxonomy" id="10368"/>
    <lineage>
        <taxon>Viruses</taxon>
        <taxon>Duplodnaviria</taxon>
        <taxon>Heunggongvirae</taxon>
        <taxon>Peploviricota</taxon>
        <taxon>Herviviricetes</taxon>
        <taxon>Herpesvirales</taxon>
        <taxon>Orthoherpesviridae</taxon>
        <taxon>Betaherpesvirinae</taxon>
        <taxon>Roseolovirus</taxon>
    </lineage>
</organism>
<evidence type="ECO:0000313" key="1">
    <source>
        <dbReference type="EMBL" id="ARK00353.1"/>
    </source>
</evidence>
<protein>
    <submittedName>
        <fullName evidence="1">Uncharacterized protein</fullName>
    </submittedName>
</protein>